<dbReference type="EMBL" id="JXTC01000523">
    <property type="protein sequence ID" value="PON48069.1"/>
    <property type="molecule type" value="Genomic_DNA"/>
</dbReference>
<evidence type="ECO:0000256" key="8">
    <source>
        <dbReference type="RuleBase" id="RU369089"/>
    </source>
</evidence>
<dbReference type="GO" id="GO:0042393">
    <property type="term" value="F:histone binding"/>
    <property type="evidence" value="ECO:0007669"/>
    <property type="project" value="UniProtKB-UniRule"/>
</dbReference>
<dbReference type="InterPro" id="IPR011011">
    <property type="entry name" value="Znf_FYVE_PHD"/>
</dbReference>
<comment type="domain">
    <text evidence="8">The PHD-type zinc finger mediates the binding to H3K4me3.</text>
</comment>
<dbReference type="InParanoid" id="A0A2P5BH00"/>
<dbReference type="GO" id="GO:0005634">
    <property type="term" value="C:nucleus"/>
    <property type="evidence" value="ECO:0007669"/>
    <property type="project" value="UniProtKB-SubCell"/>
</dbReference>
<evidence type="ECO:0000256" key="4">
    <source>
        <dbReference type="ARBA" id="ARBA00022833"/>
    </source>
</evidence>
<accession>A0A2P5BH00</accession>
<comment type="subcellular location">
    <subcellularLocation>
        <location evidence="8">Nucleus</location>
    </subcellularLocation>
</comment>
<dbReference type="InterPro" id="IPR019787">
    <property type="entry name" value="Znf_PHD-finger"/>
</dbReference>
<evidence type="ECO:0000256" key="7">
    <source>
        <dbReference type="PROSITE-ProRule" id="PRU00146"/>
    </source>
</evidence>
<keyword evidence="8" id="KW-0156">Chromatin regulator</keyword>
<dbReference type="Gene3D" id="3.30.40.10">
    <property type="entry name" value="Zinc/RING finger domain, C3HC4 (zinc finger)"/>
    <property type="match status" value="1"/>
</dbReference>
<evidence type="ECO:0000313" key="11">
    <source>
        <dbReference type="EMBL" id="PON48069.1"/>
    </source>
</evidence>
<dbReference type="AlphaFoldDB" id="A0A2P5BH00"/>
<dbReference type="InterPro" id="IPR021998">
    <property type="entry name" value="Alfin_N"/>
</dbReference>
<evidence type="ECO:0000256" key="2">
    <source>
        <dbReference type="ARBA" id="ARBA00022723"/>
    </source>
</evidence>
<dbReference type="PANTHER" id="PTHR12321:SF98">
    <property type="entry name" value="PHD FINGER PROTEIN ALFIN-LIKE 5"/>
    <property type="match status" value="1"/>
</dbReference>
<evidence type="ECO:0000313" key="12">
    <source>
        <dbReference type="Proteomes" id="UP000237000"/>
    </source>
</evidence>
<keyword evidence="2 8" id="KW-0479">Metal-binding</keyword>
<keyword evidence="4 8" id="KW-0862">Zinc</keyword>
<comment type="subunit">
    <text evidence="8">Interacts with H3K4me3 and to a lesser extent with H3K4me2.</text>
</comment>
<dbReference type="InterPro" id="IPR013083">
    <property type="entry name" value="Znf_RING/FYVE/PHD"/>
</dbReference>
<protein>
    <recommendedName>
        <fullName evidence="8">PHD finger protein ALFIN-LIKE</fullName>
    </recommendedName>
</protein>
<evidence type="ECO:0000256" key="6">
    <source>
        <dbReference type="ARBA" id="ARBA00023163"/>
    </source>
</evidence>
<feature type="region of interest" description="Disordered" evidence="9">
    <location>
        <begin position="157"/>
        <end position="184"/>
    </location>
</feature>
<dbReference type="SUPFAM" id="SSF57903">
    <property type="entry name" value="FYVE/PHD zinc finger"/>
    <property type="match status" value="1"/>
</dbReference>
<dbReference type="Pfam" id="PF00628">
    <property type="entry name" value="PHD"/>
    <property type="match status" value="1"/>
</dbReference>
<comment type="function">
    <text evidence="8">Histone-binding component that specifically recognizes H3 tails trimethylated on 'Lys-4' (H3K4me3), which mark transcription start sites of virtually all active genes.</text>
</comment>
<dbReference type="PROSITE" id="PS50016">
    <property type="entry name" value="ZF_PHD_2"/>
    <property type="match status" value="1"/>
</dbReference>
<feature type="domain" description="PHD-type" evidence="10">
    <location>
        <begin position="194"/>
        <end position="246"/>
    </location>
</feature>
<keyword evidence="8" id="KW-0539">Nucleus</keyword>
<name>A0A2P5BH00_TREOI</name>
<sequence>MEGGGGRLSLVDEAFENFEGSRNGIIIALTTGSEEFYRQCDPERESLCLLGLSSGDWQVSPPGDVPSKLPLKALTYQEMGPQKRAGCAQLPRTVIHGYLHWLSILLLDLPWTKLTDIVYVIVKFVIFELWETRQRLFTMINGLPTVYEVVKEATEKQPMLKPSTRGKNPNEGNPKNNIEDEELDDDEVNEVDGDNLCGICLKKDASYRFWICCDVCDKWFHGKCVGITEASAKHIDKYMCPLCKRRKRAPP</sequence>
<dbReference type="PANTHER" id="PTHR12321">
    <property type="entry name" value="CPG BINDING PROTEIN"/>
    <property type="match status" value="1"/>
</dbReference>
<keyword evidence="5 8" id="KW-0805">Transcription regulation</keyword>
<dbReference type="GO" id="GO:0006325">
    <property type="term" value="P:chromatin organization"/>
    <property type="evidence" value="ECO:0007669"/>
    <property type="project" value="UniProtKB-UniRule"/>
</dbReference>
<evidence type="ECO:0000259" key="10">
    <source>
        <dbReference type="PROSITE" id="PS50016"/>
    </source>
</evidence>
<keyword evidence="6 8" id="KW-0804">Transcription</keyword>
<reference evidence="12" key="1">
    <citation type="submission" date="2016-06" db="EMBL/GenBank/DDBJ databases">
        <title>Parallel loss of symbiosis genes in relatives of nitrogen-fixing non-legume Parasponia.</title>
        <authorList>
            <person name="Van Velzen R."/>
            <person name="Holmer R."/>
            <person name="Bu F."/>
            <person name="Rutten L."/>
            <person name="Van Zeijl A."/>
            <person name="Liu W."/>
            <person name="Santuari L."/>
            <person name="Cao Q."/>
            <person name="Sharma T."/>
            <person name="Shen D."/>
            <person name="Roswanjaya Y."/>
            <person name="Wardhani T."/>
            <person name="Kalhor M.S."/>
            <person name="Jansen J."/>
            <person name="Van den Hoogen J."/>
            <person name="Gungor B."/>
            <person name="Hartog M."/>
            <person name="Hontelez J."/>
            <person name="Verver J."/>
            <person name="Yang W.-C."/>
            <person name="Schijlen E."/>
            <person name="Repin R."/>
            <person name="Schilthuizen M."/>
            <person name="Schranz E."/>
            <person name="Heidstra R."/>
            <person name="Miyata K."/>
            <person name="Fedorova E."/>
            <person name="Kohlen W."/>
            <person name="Bisseling T."/>
            <person name="Smit S."/>
            <person name="Geurts R."/>
        </authorList>
    </citation>
    <scope>NUCLEOTIDE SEQUENCE [LARGE SCALE GENOMIC DNA]</scope>
    <source>
        <strain evidence="12">cv. RG33-2</strain>
    </source>
</reference>
<dbReference type="InterPro" id="IPR045104">
    <property type="entry name" value="Alfin"/>
</dbReference>
<evidence type="ECO:0000256" key="1">
    <source>
        <dbReference type="ARBA" id="ARBA00010445"/>
    </source>
</evidence>
<dbReference type="GO" id="GO:0006355">
    <property type="term" value="P:regulation of DNA-templated transcription"/>
    <property type="evidence" value="ECO:0007669"/>
    <property type="project" value="UniProtKB-UniRule"/>
</dbReference>
<dbReference type="Proteomes" id="UP000237000">
    <property type="component" value="Unassembled WGS sequence"/>
</dbReference>
<gene>
    <name evidence="11" type="ORF">TorRG33x02_321540</name>
</gene>
<dbReference type="GO" id="GO:0008270">
    <property type="term" value="F:zinc ion binding"/>
    <property type="evidence" value="ECO:0007669"/>
    <property type="project" value="UniProtKB-KW"/>
</dbReference>
<keyword evidence="3 7" id="KW-0863">Zinc-finger</keyword>
<organism evidence="11 12">
    <name type="scientific">Trema orientale</name>
    <name type="common">Charcoal tree</name>
    <name type="synonym">Celtis orientalis</name>
    <dbReference type="NCBI Taxonomy" id="63057"/>
    <lineage>
        <taxon>Eukaryota</taxon>
        <taxon>Viridiplantae</taxon>
        <taxon>Streptophyta</taxon>
        <taxon>Embryophyta</taxon>
        <taxon>Tracheophyta</taxon>
        <taxon>Spermatophyta</taxon>
        <taxon>Magnoliopsida</taxon>
        <taxon>eudicotyledons</taxon>
        <taxon>Gunneridae</taxon>
        <taxon>Pentapetalae</taxon>
        <taxon>rosids</taxon>
        <taxon>fabids</taxon>
        <taxon>Rosales</taxon>
        <taxon>Cannabaceae</taxon>
        <taxon>Trema</taxon>
    </lineage>
</organism>
<evidence type="ECO:0000256" key="5">
    <source>
        <dbReference type="ARBA" id="ARBA00023015"/>
    </source>
</evidence>
<dbReference type="Pfam" id="PF12165">
    <property type="entry name" value="Alfin"/>
    <property type="match status" value="1"/>
</dbReference>
<dbReference type="InterPro" id="IPR001965">
    <property type="entry name" value="Znf_PHD"/>
</dbReference>
<feature type="compositionally biased region" description="Low complexity" evidence="9">
    <location>
        <begin position="166"/>
        <end position="176"/>
    </location>
</feature>
<proteinExistence type="inferred from homology"/>
<dbReference type="STRING" id="63057.A0A2P5BH00"/>
<comment type="caution">
    <text evidence="11">The sequence shown here is derived from an EMBL/GenBank/DDBJ whole genome shotgun (WGS) entry which is preliminary data.</text>
</comment>
<dbReference type="GO" id="GO:0003712">
    <property type="term" value="F:transcription coregulator activity"/>
    <property type="evidence" value="ECO:0007669"/>
    <property type="project" value="TreeGrafter"/>
</dbReference>
<comment type="similarity">
    <text evidence="1 8">Belongs to the Alfin family.</text>
</comment>
<evidence type="ECO:0000256" key="9">
    <source>
        <dbReference type="SAM" id="MobiDB-lite"/>
    </source>
</evidence>
<keyword evidence="12" id="KW-1185">Reference proteome</keyword>
<dbReference type="InterPro" id="IPR019786">
    <property type="entry name" value="Zinc_finger_PHD-type_CS"/>
</dbReference>
<evidence type="ECO:0000256" key="3">
    <source>
        <dbReference type="ARBA" id="ARBA00022771"/>
    </source>
</evidence>
<dbReference type="OrthoDB" id="784962at2759"/>
<dbReference type="SMART" id="SM00249">
    <property type="entry name" value="PHD"/>
    <property type="match status" value="1"/>
</dbReference>
<dbReference type="GO" id="GO:0000976">
    <property type="term" value="F:transcription cis-regulatory region binding"/>
    <property type="evidence" value="ECO:0007669"/>
    <property type="project" value="TreeGrafter"/>
</dbReference>
<dbReference type="PROSITE" id="PS01359">
    <property type="entry name" value="ZF_PHD_1"/>
    <property type="match status" value="1"/>
</dbReference>